<reference evidence="2 3" key="2">
    <citation type="submission" date="2018-11" db="EMBL/GenBank/DDBJ databases">
        <authorList>
            <consortium name="Pathogen Informatics"/>
        </authorList>
    </citation>
    <scope>NUCLEOTIDE SEQUENCE [LARGE SCALE GENOMIC DNA]</scope>
</reference>
<dbReference type="Proteomes" id="UP000267606">
    <property type="component" value="Unassembled WGS sequence"/>
</dbReference>
<proteinExistence type="predicted"/>
<keyword evidence="3" id="KW-1185">Reference proteome</keyword>
<evidence type="ECO:0000313" key="3">
    <source>
        <dbReference type="Proteomes" id="UP000267606"/>
    </source>
</evidence>
<protein>
    <submittedName>
        <fullName evidence="2 4">Uncharacterized protein</fullName>
    </submittedName>
</protein>
<feature type="region of interest" description="Disordered" evidence="1">
    <location>
        <begin position="1"/>
        <end position="56"/>
    </location>
</feature>
<accession>A0A183HPS5</accession>
<gene>
    <name evidence="2" type="ORF">OFLC_LOCUS9483</name>
</gene>
<dbReference type="AlphaFoldDB" id="A0A183HPS5"/>
<dbReference type="EMBL" id="UZAJ01011663">
    <property type="protein sequence ID" value="VDO60952.1"/>
    <property type="molecule type" value="Genomic_DNA"/>
</dbReference>
<evidence type="ECO:0000313" key="4">
    <source>
        <dbReference type="WBParaSite" id="OFLC_0000948601-mRNA-1"/>
    </source>
</evidence>
<sequence>MIEEVIRGGGGGKGGGGGEGGGGRTRTILTDHHHDDDEDDNDDNEDRRQGGGKRNVVGKSFLQNCRQFCMLQFALLYHPIRAEAVIAHTPYYYYHHYHRHHHSQLGALQMVPFIQPLFEIYPKLPHLLNHPIILK</sequence>
<evidence type="ECO:0000256" key="1">
    <source>
        <dbReference type="SAM" id="MobiDB-lite"/>
    </source>
</evidence>
<dbReference type="WBParaSite" id="OFLC_0000948601-mRNA-1">
    <property type="protein sequence ID" value="OFLC_0000948601-mRNA-1"/>
    <property type="gene ID" value="OFLC_0000948601"/>
</dbReference>
<evidence type="ECO:0000313" key="2">
    <source>
        <dbReference type="EMBL" id="VDO60952.1"/>
    </source>
</evidence>
<reference evidence="4" key="1">
    <citation type="submission" date="2016-06" db="UniProtKB">
        <authorList>
            <consortium name="WormBaseParasite"/>
        </authorList>
    </citation>
    <scope>IDENTIFICATION</scope>
</reference>
<feature type="compositionally biased region" description="Gly residues" evidence="1">
    <location>
        <begin position="7"/>
        <end position="24"/>
    </location>
</feature>
<organism evidence="4">
    <name type="scientific">Onchocerca flexuosa</name>
    <dbReference type="NCBI Taxonomy" id="387005"/>
    <lineage>
        <taxon>Eukaryota</taxon>
        <taxon>Metazoa</taxon>
        <taxon>Ecdysozoa</taxon>
        <taxon>Nematoda</taxon>
        <taxon>Chromadorea</taxon>
        <taxon>Rhabditida</taxon>
        <taxon>Spirurina</taxon>
        <taxon>Spiruromorpha</taxon>
        <taxon>Filarioidea</taxon>
        <taxon>Onchocercidae</taxon>
        <taxon>Onchocerca</taxon>
    </lineage>
</organism>
<name>A0A183HPS5_9BILA</name>